<keyword evidence="2 4" id="KW-0479">Metal-binding</keyword>
<evidence type="ECO:0000313" key="8">
    <source>
        <dbReference type="Proteomes" id="UP000316213"/>
    </source>
</evidence>
<accession>A0A5C6A340</accession>
<organism evidence="7 8">
    <name type="scientific">Neorhodopirellula pilleata</name>
    <dbReference type="NCBI Taxonomy" id="2714738"/>
    <lineage>
        <taxon>Bacteria</taxon>
        <taxon>Pseudomonadati</taxon>
        <taxon>Planctomycetota</taxon>
        <taxon>Planctomycetia</taxon>
        <taxon>Pirellulales</taxon>
        <taxon>Pirellulaceae</taxon>
        <taxon>Neorhodopirellula</taxon>
    </lineage>
</organism>
<dbReference type="PANTHER" id="PTHR33546">
    <property type="entry name" value="LARGE, MULTIFUNCTIONAL SECRETED PROTEIN-RELATED"/>
    <property type="match status" value="1"/>
</dbReference>
<dbReference type="Pfam" id="PF13442">
    <property type="entry name" value="Cytochrome_CBB3"/>
    <property type="match status" value="1"/>
</dbReference>
<reference evidence="7 8" key="1">
    <citation type="submission" date="2019-02" db="EMBL/GenBank/DDBJ databases">
        <title>Deep-cultivation of Planctomycetes and their phenomic and genomic characterization uncovers novel biology.</title>
        <authorList>
            <person name="Wiegand S."/>
            <person name="Jogler M."/>
            <person name="Boedeker C."/>
            <person name="Pinto D."/>
            <person name="Vollmers J."/>
            <person name="Rivas-Marin E."/>
            <person name="Kohn T."/>
            <person name="Peeters S.H."/>
            <person name="Heuer A."/>
            <person name="Rast P."/>
            <person name="Oberbeckmann S."/>
            <person name="Bunk B."/>
            <person name="Jeske O."/>
            <person name="Meyerdierks A."/>
            <person name="Storesund J.E."/>
            <person name="Kallscheuer N."/>
            <person name="Luecker S."/>
            <person name="Lage O.M."/>
            <person name="Pohl T."/>
            <person name="Merkel B.J."/>
            <person name="Hornburger P."/>
            <person name="Mueller R.-W."/>
            <person name="Bruemmer F."/>
            <person name="Labrenz M."/>
            <person name="Spormann A.M."/>
            <person name="Op Den Camp H."/>
            <person name="Overmann J."/>
            <person name="Amann R."/>
            <person name="Jetten M.S.M."/>
            <person name="Mascher T."/>
            <person name="Medema M.H."/>
            <person name="Devos D.P."/>
            <person name="Kaster A.-K."/>
            <person name="Ovreas L."/>
            <person name="Rohde M."/>
            <person name="Galperin M.Y."/>
            <person name="Jogler C."/>
        </authorList>
    </citation>
    <scope>NUCLEOTIDE SEQUENCE [LARGE SCALE GENOMIC DNA]</scope>
    <source>
        <strain evidence="7 8">Pla100</strain>
    </source>
</reference>
<dbReference type="SUPFAM" id="SSF46626">
    <property type="entry name" value="Cytochrome c"/>
    <property type="match status" value="2"/>
</dbReference>
<feature type="signal peptide" evidence="5">
    <location>
        <begin position="1"/>
        <end position="23"/>
    </location>
</feature>
<evidence type="ECO:0000256" key="5">
    <source>
        <dbReference type="SAM" id="SignalP"/>
    </source>
</evidence>
<dbReference type="PANTHER" id="PTHR33546:SF1">
    <property type="entry name" value="LARGE, MULTIFUNCTIONAL SECRETED PROTEIN"/>
    <property type="match status" value="1"/>
</dbReference>
<dbReference type="InterPro" id="IPR046476">
    <property type="entry name" value="DUF6797"/>
</dbReference>
<evidence type="ECO:0000256" key="2">
    <source>
        <dbReference type="ARBA" id="ARBA00022723"/>
    </source>
</evidence>
<gene>
    <name evidence="7" type="ORF">Pla100_39330</name>
</gene>
<dbReference type="Pfam" id="PF20601">
    <property type="entry name" value="DUF6797"/>
    <property type="match status" value="1"/>
</dbReference>
<evidence type="ECO:0000259" key="6">
    <source>
        <dbReference type="PROSITE" id="PS51007"/>
    </source>
</evidence>
<dbReference type="NCBIfam" id="TIGR02603">
    <property type="entry name" value="CxxCH_TIGR02603"/>
    <property type="match status" value="1"/>
</dbReference>
<keyword evidence="5" id="KW-0732">Signal</keyword>
<name>A0A5C6A340_9BACT</name>
<dbReference type="PROSITE" id="PS51007">
    <property type="entry name" value="CYTC"/>
    <property type="match status" value="2"/>
</dbReference>
<comment type="caution">
    <text evidence="7">The sequence shown here is derived from an EMBL/GenBank/DDBJ whole genome shotgun (WGS) entry which is preliminary data.</text>
</comment>
<keyword evidence="1 4" id="KW-0349">Heme</keyword>
<dbReference type="Proteomes" id="UP000316213">
    <property type="component" value="Unassembled WGS sequence"/>
</dbReference>
<sequence precursor="true">MFRDYLIPAFLFVVTLPSASTLAQTLKNPPTLGEQLLAAGADHLAVEADRRGDPRRGALIFFKSAAACVQCHSSGDANSPLGPNLSTLGAEISTGHVIESLLRPSARIRKGYETVSVLTLDGEVLTGLIERESATEIVLRSASDLLQSLMIEKSEIESINLSSRSMMPDGLMSTMRELRDFYDLVKYVTEVAHGGPTRAKELRPSDEQLAVVDDSADLDHAGIIKGMRTRDFEAGQQIYHSYCFDCHGTDGRQPSLPTARAFATEELKYGADPYRMFMTLTRGNGLMAAMNHLTPKERYQVVHYIREQFMKPTNPAYVPVTKNYLEQLPNGTRDGTEIRVVDRDHGPALASQLRRDLSSVLNVKLGGRDTTTIAYDLHTMNQAGVWQGGFVDSEQTQHQRDRGEGTINPGGRSIAGLEGWEWGHDQSFDYPREGLLPRGPYPANWMNFHGYHLHNDDVVLSYAIDEREVLERPMLLSTGTIAHTLNLQPGQALVLAVASPEVDQTISALSGIAPLADNLPAGSLPRVGEVSNNVAFVIEDQDGSPSRSTLAAVIGDTEGMRWQIDSAQRMVLQIPNDDEPRRIAIVRHAADTWDRNQYRNFVDHVRRLSTPDDLNTFTHGGDLRWPQPINTVGVPGIEQGGYALDTLTIPDSTPWNTWFRTSALDFFSDGRMALATYGGDIWIVSGIDTELRNLRWKRYAAGLYEPFGLKIVDDVVHVTCKDRLIRLTDSNGDNEADYYESLSADTDVSVNFHAFNFDLQTDLDGNFYYAKSGHGADFALPGAVIQVSPDGRRRSVFSTGFRTPNGMGALPDGRITVSDNQGQWTPASKISLLRPGGYYGWVPNYSLPGKWHPDGGKIDLETVQPPESFDPPIVWMPQNFDNSSGGQLWVDDARFGPLSGHLLHTSFGKGWMSYCMMQTIDDVTQAAIVKLPFDFRTGIMRARVNPLDGQVYAVGLQGWNGGARPGLQGEGVQRLRYTGKEFPMVTDCQVVPDGLRISFNFNIDEKSLRGEWLVAECWNYQRRSDYGSKQYSPSTGEPGVDTVNIRSVKLGDDRRSLHLRWDDMQPVDQVHLVFNLTDDNDQPFMEEVYWTINQVP</sequence>
<dbReference type="InterPro" id="IPR036909">
    <property type="entry name" value="Cyt_c-like_dom_sf"/>
</dbReference>
<dbReference type="Gene3D" id="1.10.760.10">
    <property type="entry name" value="Cytochrome c-like domain"/>
    <property type="match status" value="2"/>
</dbReference>
<feature type="domain" description="Cytochrome c" evidence="6">
    <location>
        <begin position="230"/>
        <end position="309"/>
    </location>
</feature>
<dbReference type="GO" id="GO:0020037">
    <property type="term" value="F:heme binding"/>
    <property type="evidence" value="ECO:0007669"/>
    <property type="project" value="InterPro"/>
</dbReference>
<dbReference type="GO" id="GO:0046872">
    <property type="term" value="F:metal ion binding"/>
    <property type="evidence" value="ECO:0007669"/>
    <property type="project" value="UniProtKB-KW"/>
</dbReference>
<evidence type="ECO:0000313" key="7">
    <source>
        <dbReference type="EMBL" id="TWT94322.1"/>
    </source>
</evidence>
<evidence type="ECO:0000256" key="4">
    <source>
        <dbReference type="PROSITE-ProRule" id="PRU00433"/>
    </source>
</evidence>
<dbReference type="Gene3D" id="2.120.10.30">
    <property type="entry name" value="TolB, C-terminal domain"/>
    <property type="match status" value="1"/>
</dbReference>
<dbReference type="InterPro" id="IPR011042">
    <property type="entry name" value="6-blade_b-propeller_TolB-like"/>
</dbReference>
<evidence type="ECO:0000256" key="3">
    <source>
        <dbReference type="ARBA" id="ARBA00023004"/>
    </source>
</evidence>
<keyword evidence="8" id="KW-1185">Reference proteome</keyword>
<feature type="domain" description="Cytochrome c" evidence="6">
    <location>
        <begin position="52"/>
        <end position="192"/>
    </location>
</feature>
<protein>
    <submittedName>
        <fullName evidence="7">Cytochrome c</fullName>
    </submittedName>
</protein>
<dbReference type="InterPro" id="IPR013427">
    <property type="entry name" value="Haem-bd_dom_put"/>
</dbReference>
<feature type="chain" id="PRO_5022754449" evidence="5">
    <location>
        <begin position="24"/>
        <end position="1096"/>
    </location>
</feature>
<dbReference type="SUPFAM" id="SSF101898">
    <property type="entry name" value="NHL repeat"/>
    <property type="match status" value="1"/>
</dbReference>
<dbReference type="GO" id="GO:0009055">
    <property type="term" value="F:electron transfer activity"/>
    <property type="evidence" value="ECO:0007669"/>
    <property type="project" value="InterPro"/>
</dbReference>
<keyword evidence="3 4" id="KW-0408">Iron</keyword>
<dbReference type="InterPro" id="IPR009056">
    <property type="entry name" value="Cyt_c-like_dom"/>
</dbReference>
<dbReference type="EMBL" id="SJPM01000008">
    <property type="protein sequence ID" value="TWT94322.1"/>
    <property type="molecule type" value="Genomic_DNA"/>
</dbReference>
<evidence type="ECO:0000256" key="1">
    <source>
        <dbReference type="ARBA" id="ARBA00022617"/>
    </source>
</evidence>
<proteinExistence type="predicted"/>
<dbReference type="AlphaFoldDB" id="A0A5C6A340"/>